<evidence type="ECO:0000256" key="4">
    <source>
        <dbReference type="ARBA" id="ARBA00022695"/>
    </source>
</evidence>
<keyword evidence="3 7" id="KW-0808">Transferase</keyword>
<evidence type="ECO:0000313" key="10">
    <source>
        <dbReference type="Proteomes" id="UP000290572"/>
    </source>
</evidence>
<dbReference type="Pfam" id="PF01129">
    <property type="entry name" value="ART"/>
    <property type="match status" value="1"/>
</dbReference>
<dbReference type="PROSITE" id="PS51996">
    <property type="entry name" value="TR_MART"/>
    <property type="match status" value="1"/>
</dbReference>
<evidence type="ECO:0000256" key="7">
    <source>
        <dbReference type="RuleBase" id="RU361228"/>
    </source>
</evidence>
<keyword evidence="4" id="KW-0548">Nucleotidyltransferase</keyword>
<comment type="similarity">
    <text evidence="1 7">Belongs to the Arg-specific ADP-ribosyltransferase family.</text>
</comment>
<dbReference type="GO" id="GO:0016779">
    <property type="term" value="F:nucleotidyltransferase activity"/>
    <property type="evidence" value="ECO:0007669"/>
    <property type="project" value="UniProtKB-KW"/>
</dbReference>
<gene>
    <name evidence="9" type="ORF">ROHU_017878</name>
</gene>
<feature type="chain" id="PRO_5019616455" description="NAD(P)(+)--arginine ADP-ribosyltransferase" evidence="7">
    <location>
        <begin position="17"/>
        <end position="392"/>
    </location>
</feature>
<keyword evidence="10" id="KW-1185">Reference proteome</keyword>
<feature type="region of interest" description="Disordered" evidence="8">
    <location>
        <begin position="334"/>
        <end position="365"/>
    </location>
</feature>
<dbReference type="InterPro" id="IPR050999">
    <property type="entry name" value="ADP-ribosyltransferase_ARG"/>
</dbReference>
<dbReference type="AlphaFoldDB" id="A0A498NFJ2"/>
<dbReference type="PANTHER" id="PTHR10339:SF27">
    <property type="entry name" value="NAD(P)(+)--ARGININE ADP-RIBOSYLTRANSFERASE"/>
    <property type="match status" value="1"/>
</dbReference>
<keyword evidence="2 7" id="KW-0328">Glycosyltransferase</keyword>
<dbReference type="InterPro" id="IPR000768">
    <property type="entry name" value="ART"/>
</dbReference>
<evidence type="ECO:0000256" key="1">
    <source>
        <dbReference type="ARBA" id="ARBA00009558"/>
    </source>
</evidence>
<dbReference type="EC" id="2.4.2.31" evidence="7"/>
<proteinExistence type="inferred from homology"/>
<dbReference type="Gene3D" id="3.90.176.10">
    <property type="entry name" value="Toxin ADP-ribosyltransferase, Chain A, domain 1"/>
    <property type="match status" value="1"/>
</dbReference>
<organism evidence="9 10">
    <name type="scientific">Labeo rohita</name>
    <name type="common">Indian major carp</name>
    <name type="synonym">Cyprinus rohita</name>
    <dbReference type="NCBI Taxonomy" id="84645"/>
    <lineage>
        <taxon>Eukaryota</taxon>
        <taxon>Metazoa</taxon>
        <taxon>Chordata</taxon>
        <taxon>Craniata</taxon>
        <taxon>Vertebrata</taxon>
        <taxon>Euteleostomi</taxon>
        <taxon>Actinopterygii</taxon>
        <taxon>Neopterygii</taxon>
        <taxon>Teleostei</taxon>
        <taxon>Ostariophysi</taxon>
        <taxon>Cypriniformes</taxon>
        <taxon>Cyprinidae</taxon>
        <taxon>Labeoninae</taxon>
        <taxon>Labeonini</taxon>
        <taxon>Labeo</taxon>
    </lineage>
</organism>
<sequence>MLLMIEALLSISAAVGKDPRSDAADGQIFSLDMAEDSVDDLYVGCKTNMADQNFDNAVRTDKKKYQDKTFPWYSLFFFLTEAIQILKEMQNGCRLTYRGTNVEFNGNVLNTEVRFGQFALSSLDRTKAEKFGTTSCFEIRTCEGVELANYSRFPYEKDVLIPPYEKFSVTEVKKRTDHADLWCETVYILESTGAIIHGLCELQALSWQEAEEVFLRGPTYHPSEVEEFDRVIAKRMRKEATFASQKGQVLKQVGTSGGESAELRSAVKMVFVKEEHDEYTSEPEPLRIKHEEQGGYECSQHVNVNKDMPRKERRKKQIQKELCEAAKGSGSLTSWITKSTDKQQVKGNSSDEEMEGESEAKRQSYNLGQDMKSILFLAGPSKTYPVLFLFSD</sequence>
<feature type="signal peptide" evidence="7">
    <location>
        <begin position="1"/>
        <end position="16"/>
    </location>
</feature>
<evidence type="ECO:0000256" key="8">
    <source>
        <dbReference type="SAM" id="MobiDB-lite"/>
    </source>
</evidence>
<accession>A0A498NFJ2</accession>
<comment type="catalytic activity">
    <reaction evidence="6 7">
        <text>L-arginyl-[protein] + NAD(+) = N(omega)-(ADP-D-ribosyl)-L-arginyl-[protein] + nicotinamide + H(+)</text>
        <dbReference type="Rhea" id="RHEA:19149"/>
        <dbReference type="Rhea" id="RHEA-COMP:10532"/>
        <dbReference type="Rhea" id="RHEA-COMP:15087"/>
        <dbReference type="ChEBI" id="CHEBI:15378"/>
        <dbReference type="ChEBI" id="CHEBI:17154"/>
        <dbReference type="ChEBI" id="CHEBI:29965"/>
        <dbReference type="ChEBI" id="CHEBI:57540"/>
        <dbReference type="ChEBI" id="CHEBI:142554"/>
        <dbReference type="EC" id="2.4.2.31"/>
    </reaction>
</comment>
<keyword evidence="7" id="KW-0732">Signal</keyword>
<protein>
    <recommendedName>
        <fullName evidence="7">NAD(P)(+)--arginine ADP-ribosyltransferase</fullName>
        <ecNumber evidence="7">2.4.2.31</ecNumber>
    </recommendedName>
    <alternativeName>
        <fullName evidence="7">Mono(ADP-ribosyl)transferase</fullName>
    </alternativeName>
</protein>
<dbReference type="SUPFAM" id="SSF56399">
    <property type="entry name" value="ADP-ribosylation"/>
    <property type="match status" value="1"/>
</dbReference>
<evidence type="ECO:0000256" key="2">
    <source>
        <dbReference type="ARBA" id="ARBA00022676"/>
    </source>
</evidence>
<name>A0A498NFJ2_LABRO</name>
<comment type="caution">
    <text evidence="9">The sequence shown here is derived from an EMBL/GenBank/DDBJ whole genome shotgun (WGS) entry which is preliminary data.</text>
</comment>
<reference evidence="9 10" key="1">
    <citation type="submission" date="2018-03" db="EMBL/GenBank/DDBJ databases">
        <title>Draft genome sequence of Rohu Carp (Labeo rohita).</title>
        <authorList>
            <person name="Das P."/>
            <person name="Kushwaha B."/>
            <person name="Joshi C.G."/>
            <person name="Kumar D."/>
            <person name="Nagpure N.S."/>
            <person name="Sahoo L."/>
            <person name="Das S.P."/>
            <person name="Bit A."/>
            <person name="Patnaik S."/>
            <person name="Meher P.K."/>
            <person name="Jayasankar P."/>
            <person name="Koringa P.G."/>
            <person name="Patel N.V."/>
            <person name="Hinsu A.T."/>
            <person name="Kumar R."/>
            <person name="Pandey M."/>
            <person name="Agarwal S."/>
            <person name="Srivastava S."/>
            <person name="Singh M."/>
            <person name="Iquebal M.A."/>
            <person name="Jaiswal S."/>
            <person name="Angadi U.B."/>
            <person name="Kumar N."/>
            <person name="Raza M."/>
            <person name="Shah T.M."/>
            <person name="Rai A."/>
            <person name="Jena J.K."/>
        </authorList>
    </citation>
    <scope>NUCLEOTIDE SEQUENCE [LARGE SCALE GENOMIC DNA]</scope>
    <source>
        <strain evidence="9">DASCIFA01</strain>
        <tissue evidence="9">Testis</tissue>
    </source>
</reference>
<evidence type="ECO:0000256" key="5">
    <source>
        <dbReference type="ARBA" id="ARBA00022857"/>
    </source>
</evidence>
<evidence type="ECO:0000313" key="9">
    <source>
        <dbReference type="EMBL" id="RXN30247.1"/>
    </source>
</evidence>
<evidence type="ECO:0000256" key="6">
    <source>
        <dbReference type="ARBA" id="ARBA00047597"/>
    </source>
</evidence>
<dbReference type="Proteomes" id="UP000290572">
    <property type="component" value="Unassembled WGS sequence"/>
</dbReference>
<keyword evidence="7" id="KW-0520">NAD</keyword>
<dbReference type="EMBL" id="QBIY01011630">
    <property type="protein sequence ID" value="RXN30247.1"/>
    <property type="molecule type" value="Genomic_DNA"/>
</dbReference>
<dbReference type="GO" id="GO:0106274">
    <property type="term" value="F:NAD+-protein-arginine ADP-ribosyltransferase activity"/>
    <property type="evidence" value="ECO:0007669"/>
    <property type="project" value="UniProtKB-EC"/>
</dbReference>
<keyword evidence="5 7" id="KW-0521">NADP</keyword>
<dbReference type="GO" id="GO:0003950">
    <property type="term" value="F:NAD+ poly-ADP-ribosyltransferase activity"/>
    <property type="evidence" value="ECO:0007669"/>
    <property type="project" value="TreeGrafter"/>
</dbReference>
<dbReference type="PANTHER" id="PTHR10339">
    <property type="entry name" value="ADP-RIBOSYLTRANSFERASE"/>
    <property type="match status" value="1"/>
</dbReference>
<evidence type="ECO:0000256" key="3">
    <source>
        <dbReference type="ARBA" id="ARBA00022679"/>
    </source>
</evidence>